<dbReference type="EMBL" id="OX596111">
    <property type="protein sequence ID" value="CAI9704156.1"/>
    <property type="molecule type" value="Genomic_DNA"/>
</dbReference>
<reference evidence="1" key="1">
    <citation type="submission" date="2023-05" db="EMBL/GenBank/DDBJ databases">
        <authorList>
            <consortium name="ELIXIR-Norway"/>
        </authorList>
    </citation>
    <scope>NUCLEOTIDE SEQUENCE</scope>
</reference>
<name>A0ACB0EU41_RANTA</name>
<gene>
    <name evidence="1" type="ORF">MRATA1EN3_LOCUS15369</name>
</gene>
<dbReference type="Proteomes" id="UP001162501">
    <property type="component" value="Chromosome 27"/>
</dbReference>
<sequence>MLHTWHPGLAICSELPASRARVWAWREHFFREEHLPDFSQEQRSILNAYDGFTLGSVRLQQSRYCPEPGGQTARVGARLAPQHLWE</sequence>
<accession>A0ACB0EU41</accession>
<evidence type="ECO:0000313" key="2">
    <source>
        <dbReference type="Proteomes" id="UP001162501"/>
    </source>
</evidence>
<proteinExistence type="predicted"/>
<organism evidence="1 2">
    <name type="scientific">Rangifer tarandus platyrhynchus</name>
    <name type="common">Svalbard reindeer</name>
    <dbReference type="NCBI Taxonomy" id="3082113"/>
    <lineage>
        <taxon>Eukaryota</taxon>
        <taxon>Metazoa</taxon>
        <taxon>Chordata</taxon>
        <taxon>Craniata</taxon>
        <taxon>Vertebrata</taxon>
        <taxon>Euteleostomi</taxon>
        <taxon>Mammalia</taxon>
        <taxon>Eutheria</taxon>
        <taxon>Laurasiatheria</taxon>
        <taxon>Artiodactyla</taxon>
        <taxon>Ruminantia</taxon>
        <taxon>Pecora</taxon>
        <taxon>Cervidae</taxon>
        <taxon>Odocoileinae</taxon>
        <taxon>Rangifer</taxon>
    </lineage>
</organism>
<protein>
    <submittedName>
        <fullName evidence="1">Uncharacterized protein</fullName>
    </submittedName>
</protein>
<evidence type="ECO:0000313" key="1">
    <source>
        <dbReference type="EMBL" id="CAI9704156.1"/>
    </source>
</evidence>